<dbReference type="Proteomes" id="UP001642464">
    <property type="component" value="Unassembled WGS sequence"/>
</dbReference>
<sequence>AKAAEENAEAIADDEVARPKESGAKEEYWTVRRIEKAAERGFETWYEGDRWRLKLSLSGSDIGSSDVAMERFCAWLRRRLADFKDTHGAKVLRQCQGEVDFSYTGLSDHGLWLLLDCLSQFEVQAAFIKLTQNRITKDGIQSLCEFIKNNKRAGQIYELHLADNQINDDGALELIQTMKELKHRYPPKREVLGKNGLQLVPVWLRLARNKIKAATLLKSLSATDSRTQCPLVQHDLDQERDKQERNAMWNEHSWGWDEYEERDEETGRLGRSGRRYRGDQE</sequence>
<gene>
    <name evidence="2" type="ORF">SCF082_LOCUS36457</name>
</gene>
<feature type="region of interest" description="Disordered" evidence="1">
    <location>
        <begin position="260"/>
        <end position="281"/>
    </location>
</feature>
<dbReference type="EMBL" id="CAXAMM010035969">
    <property type="protein sequence ID" value="CAK9075116.1"/>
    <property type="molecule type" value="Genomic_DNA"/>
</dbReference>
<reference evidence="2 3" key="1">
    <citation type="submission" date="2024-02" db="EMBL/GenBank/DDBJ databases">
        <authorList>
            <person name="Chen Y."/>
            <person name="Shah S."/>
            <person name="Dougan E. K."/>
            <person name="Thang M."/>
            <person name="Chan C."/>
        </authorList>
    </citation>
    <scope>NUCLEOTIDE SEQUENCE [LARGE SCALE GENOMIC DNA]</scope>
</reference>
<evidence type="ECO:0000313" key="3">
    <source>
        <dbReference type="Proteomes" id="UP001642464"/>
    </source>
</evidence>
<dbReference type="InterPro" id="IPR001611">
    <property type="entry name" value="Leu-rich_rpt"/>
</dbReference>
<comment type="caution">
    <text evidence="2">The sequence shown here is derived from an EMBL/GenBank/DDBJ whole genome shotgun (WGS) entry which is preliminary data.</text>
</comment>
<keyword evidence="3" id="KW-1185">Reference proteome</keyword>
<accession>A0ABP0PGF3</accession>
<dbReference type="SUPFAM" id="SSF52047">
    <property type="entry name" value="RNI-like"/>
    <property type="match status" value="1"/>
</dbReference>
<feature type="compositionally biased region" description="Acidic residues" evidence="1">
    <location>
        <begin position="1"/>
        <end position="14"/>
    </location>
</feature>
<dbReference type="Gene3D" id="3.80.10.10">
    <property type="entry name" value="Ribonuclease Inhibitor"/>
    <property type="match status" value="1"/>
</dbReference>
<evidence type="ECO:0000256" key="1">
    <source>
        <dbReference type="SAM" id="MobiDB-lite"/>
    </source>
</evidence>
<feature type="non-terminal residue" evidence="2">
    <location>
        <position position="1"/>
    </location>
</feature>
<dbReference type="Pfam" id="PF13516">
    <property type="entry name" value="LRR_6"/>
    <property type="match status" value="1"/>
</dbReference>
<evidence type="ECO:0000313" key="2">
    <source>
        <dbReference type="EMBL" id="CAK9075116.1"/>
    </source>
</evidence>
<feature type="region of interest" description="Disordered" evidence="1">
    <location>
        <begin position="1"/>
        <end position="22"/>
    </location>
</feature>
<dbReference type="InterPro" id="IPR032675">
    <property type="entry name" value="LRR_dom_sf"/>
</dbReference>
<name>A0ABP0PGF3_9DINO</name>
<proteinExistence type="predicted"/>
<protein>
    <submittedName>
        <fullName evidence="2">Uncharacterized protein</fullName>
    </submittedName>
</protein>
<organism evidence="2 3">
    <name type="scientific">Durusdinium trenchii</name>
    <dbReference type="NCBI Taxonomy" id="1381693"/>
    <lineage>
        <taxon>Eukaryota</taxon>
        <taxon>Sar</taxon>
        <taxon>Alveolata</taxon>
        <taxon>Dinophyceae</taxon>
        <taxon>Suessiales</taxon>
        <taxon>Symbiodiniaceae</taxon>
        <taxon>Durusdinium</taxon>
    </lineage>
</organism>